<accession>A0AAJ5WS24</accession>
<feature type="chain" id="PRO_5042503982" description="YtkA-like domain-containing protein" evidence="1">
    <location>
        <begin position="18"/>
        <end position="278"/>
    </location>
</feature>
<reference evidence="2" key="1">
    <citation type="submission" date="2023-03" db="EMBL/GenBank/DDBJ databases">
        <title>Andean soil-derived lignocellulolytic bacterial consortium as a source of novel taxa and putative plastic-active enzymes.</title>
        <authorList>
            <person name="Diaz-Garcia L."/>
            <person name="Chuvochina M."/>
            <person name="Feuerriegel G."/>
            <person name="Bunk B."/>
            <person name="Sproer C."/>
            <person name="Streit W.R."/>
            <person name="Rodriguez L.M."/>
            <person name="Overmann J."/>
            <person name="Jimenez D.J."/>
        </authorList>
    </citation>
    <scope>NUCLEOTIDE SEQUENCE</scope>
    <source>
        <strain evidence="2">MAG 7</strain>
    </source>
</reference>
<dbReference type="EMBL" id="CP119311">
    <property type="protein sequence ID" value="WEK35971.1"/>
    <property type="molecule type" value="Genomic_DNA"/>
</dbReference>
<evidence type="ECO:0000256" key="1">
    <source>
        <dbReference type="SAM" id="SignalP"/>
    </source>
</evidence>
<protein>
    <recommendedName>
        <fullName evidence="4">YtkA-like domain-containing protein</fullName>
    </recommendedName>
</protein>
<gene>
    <name evidence="2" type="ORF">P0Y53_00535</name>
</gene>
<sequence length="278" mass="30927">MRSLSVCCLLGALFLFASCSKDNDKTTVDDTQGLTRIQTLSNEFHLVDLYTANGKFQTGYNAIYFQVKTKDGSPVNELSASWTPIMHMTSMSHSCPASTISKKENTQGLYQGYVIFQMAENQEEYWELKIDYTVNGTSYSAFSRIPVTAAPRATVQSFQGSDDKRYVLALVEPVSPKVGLNDMTAALYRMSSMTQFDRVDNYSIEIDPRMPGMGNHGSPNNVHLVQGTDKLYHGKLSLTMTGYWKINLRLLDAGSTPIKGEAIEGETTASSLYFETEF</sequence>
<dbReference type="Proteomes" id="UP001220610">
    <property type="component" value="Chromosome"/>
</dbReference>
<evidence type="ECO:0008006" key="4">
    <source>
        <dbReference type="Google" id="ProtNLM"/>
    </source>
</evidence>
<keyword evidence="1" id="KW-0732">Signal</keyword>
<evidence type="ECO:0000313" key="2">
    <source>
        <dbReference type="EMBL" id="WEK35971.1"/>
    </source>
</evidence>
<name>A0AAJ5WS24_9BACT</name>
<dbReference type="AlphaFoldDB" id="A0AAJ5WS24"/>
<proteinExistence type="predicted"/>
<organism evidence="2 3">
    <name type="scientific">Candidatus Pseudobacter hemicellulosilyticus</name>
    <dbReference type="NCBI Taxonomy" id="3121375"/>
    <lineage>
        <taxon>Bacteria</taxon>
        <taxon>Pseudomonadati</taxon>
        <taxon>Bacteroidota</taxon>
        <taxon>Chitinophagia</taxon>
        <taxon>Chitinophagales</taxon>
        <taxon>Chitinophagaceae</taxon>
        <taxon>Pseudobacter</taxon>
    </lineage>
</organism>
<evidence type="ECO:0000313" key="3">
    <source>
        <dbReference type="Proteomes" id="UP001220610"/>
    </source>
</evidence>
<feature type="signal peptide" evidence="1">
    <location>
        <begin position="1"/>
        <end position="17"/>
    </location>
</feature>
<dbReference type="PROSITE" id="PS51257">
    <property type="entry name" value="PROKAR_LIPOPROTEIN"/>
    <property type="match status" value="1"/>
</dbReference>